<dbReference type="InterPro" id="IPR006439">
    <property type="entry name" value="HAD-SF_hydro_IA"/>
</dbReference>
<protein>
    <submittedName>
        <fullName evidence="5">Hydrolase, HAD subfamily IIIA</fullName>
    </submittedName>
</protein>
<dbReference type="PATRIC" id="fig|198422.3.peg.131"/>
<proteinExistence type="predicted"/>
<dbReference type="PANTHER" id="PTHR46470:SF2">
    <property type="entry name" value="GLYCERALDEHYDE 3-PHOSPHATE PHOSPHATASE"/>
    <property type="match status" value="1"/>
</dbReference>
<dbReference type="Proteomes" id="UP000037086">
    <property type="component" value="Unassembled WGS sequence"/>
</dbReference>
<keyword evidence="6" id="KW-1185">Reference proteome</keyword>
<evidence type="ECO:0000313" key="5">
    <source>
        <dbReference type="EMBL" id="KND62637.1"/>
    </source>
</evidence>
<dbReference type="RefSeq" id="WP_050337182.1">
    <property type="nucleotide sequence ID" value="NZ_JPSQ01000029.1"/>
</dbReference>
<comment type="cofactor">
    <cofactor evidence="1">
        <name>Mg(2+)</name>
        <dbReference type="ChEBI" id="CHEBI:18420"/>
    </cofactor>
</comment>
<dbReference type="PANTHER" id="PTHR46470">
    <property type="entry name" value="N-ACYLNEURAMINATE-9-PHOSPHATASE"/>
    <property type="match status" value="1"/>
</dbReference>
<dbReference type="InterPro" id="IPR027706">
    <property type="entry name" value="PGP_Pase"/>
</dbReference>
<evidence type="ECO:0000256" key="1">
    <source>
        <dbReference type="ARBA" id="ARBA00001946"/>
    </source>
</evidence>
<keyword evidence="2" id="KW-0479">Metal-binding</keyword>
<evidence type="ECO:0000256" key="4">
    <source>
        <dbReference type="ARBA" id="ARBA00022842"/>
    </source>
</evidence>
<comment type="caution">
    <text evidence="5">The sequence shown here is derived from an EMBL/GenBank/DDBJ whole genome shotgun (WGS) entry which is preliminary data.</text>
</comment>
<accession>A0A0L0MJ13</accession>
<keyword evidence="4" id="KW-0460">Magnesium</keyword>
<dbReference type="GO" id="GO:0008962">
    <property type="term" value="F:phosphatidylglycerophosphatase activity"/>
    <property type="evidence" value="ECO:0007669"/>
    <property type="project" value="InterPro"/>
</dbReference>
<organism evidence="5 6">
    <name type="scientific">Candidatus Phytoplasma phoenicium</name>
    <dbReference type="NCBI Taxonomy" id="198422"/>
    <lineage>
        <taxon>Bacteria</taxon>
        <taxon>Bacillati</taxon>
        <taxon>Mycoplasmatota</taxon>
        <taxon>Mollicutes</taxon>
        <taxon>Acholeplasmatales</taxon>
        <taxon>Acholeplasmataceae</taxon>
        <taxon>Candidatus Phytoplasma</taxon>
        <taxon>16SrIX (Pigeon pea witches'-broom group)</taxon>
    </lineage>
</organism>
<evidence type="ECO:0000256" key="3">
    <source>
        <dbReference type="ARBA" id="ARBA00022801"/>
    </source>
</evidence>
<dbReference type="EMBL" id="JPSQ01000029">
    <property type="protein sequence ID" value="KND62637.1"/>
    <property type="molecule type" value="Genomic_DNA"/>
</dbReference>
<dbReference type="InterPro" id="IPR023214">
    <property type="entry name" value="HAD_sf"/>
</dbReference>
<evidence type="ECO:0000313" key="6">
    <source>
        <dbReference type="Proteomes" id="UP000037086"/>
    </source>
</evidence>
<name>A0A0L0MJ13_9MOLU</name>
<dbReference type="InterPro" id="IPR051400">
    <property type="entry name" value="HAD-like_hydrolase"/>
</dbReference>
<keyword evidence="3 5" id="KW-0378">Hydrolase</keyword>
<dbReference type="GO" id="GO:0046872">
    <property type="term" value="F:metal ion binding"/>
    <property type="evidence" value="ECO:0007669"/>
    <property type="project" value="UniProtKB-KW"/>
</dbReference>
<dbReference type="NCBIfam" id="TIGR01549">
    <property type="entry name" value="HAD-SF-IA-v1"/>
    <property type="match status" value="1"/>
</dbReference>
<dbReference type="AlphaFoldDB" id="A0A0L0MJ13"/>
<gene>
    <name evidence="5" type="ORF">AlmWB_01700</name>
</gene>
<evidence type="ECO:0000256" key="2">
    <source>
        <dbReference type="ARBA" id="ARBA00022723"/>
    </source>
</evidence>
<dbReference type="GO" id="GO:0044281">
    <property type="term" value="P:small molecule metabolic process"/>
    <property type="evidence" value="ECO:0007669"/>
    <property type="project" value="UniProtKB-ARBA"/>
</dbReference>
<sequence length="183" mass="22115">MKYDYKYIPKFYYDSIFDIPYDMFYQQGIKALLFDLDNTLILPKVTKIDDHIQFFLQKISLKFKVGILSNARLKKQQKILNNNYFYIGLKWYHKKPSKWGFMQSLEFMNVSCEQAIMIGDQLTTDVLGANKMKIISILVKPLNRNNEFLITKFRRFVIERPFINKIKKENFKLYQQKFQNFIK</sequence>
<dbReference type="OrthoDB" id="9787572at2"/>
<dbReference type="InterPro" id="IPR036412">
    <property type="entry name" value="HAD-like_sf"/>
</dbReference>
<dbReference type="Gene3D" id="3.40.50.1000">
    <property type="entry name" value="HAD superfamily/HAD-like"/>
    <property type="match status" value="1"/>
</dbReference>
<dbReference type="Pfam" id="PF09419">
    <property type="entry name" value="PGP_phosphatase"/>
    <property type="match status" value="1"/>
</dbReference>
<dbReference type="SUPFAM" id="SSF56784">
    <property type="entry name" value="HAD-like"/>
    <property type="match status" value="1"/>
</dbReference>
<reference evidence="5 6" key="1">
    <citation type="journal article" date="2015" name="BMC Microbiol.">
        <title>'Candidatus Phytoplasma phoenicium' associated with almond witches'-broom disease: from draft genome to genetic diversity among strain populations.</title>
        <authorList>
            <person name="Quaglino F."/>
            <person name="Kube M."/>
            <person name="Jawhari M."/>
            <person name="Abou-Jawdah Y."/>
            <person name="Siewert C."/>
            <person name="Choueiri E."/>
            <person name="Sobh H."/>
            <person name="Casati P."/>
            <person name="Tedeschi R."/>
            <person name="Molino Lova M."/>
            <person name="Alma A."/>
            <person name="Bianco P.A."/>
        </authorList>
    </citation>
    <scope>NUCLEOTIDE SEQUENCE [LARGE SCALE GENOMIC DNA]</scope>
    <source>
        <strain evidence="5 6">SA213</strain>
    </source>
</reference>